<proteinExistence type="predicted"/>
<accession>A0A6A5G3F8</accession>
<dbReference type="InterPro" id="IPR048747">
    <property type="entry name" value="CCDC93_N"/>
</dbReference>
<evidence type="ECO:0000259" key="1">
    <source>
        <dbReference type="Pfam" id="PF21673"/>
    </source>
</evidence>
<organism evidence="2 3">
    <name type="scientific">Caenorhabditis remanei</name>
    <name type="common">Caenorhabditis vulgaris</name>
    <dbReference type="NCBI Taxonomy" id="31234"/>
    <lineage>
        <taxon>Eukaryota</taxon>
        <taxon>Metazoa</taxon>
        <taxon>Ecdysozoa</taxon>
        <taxon>Nematoda</taxon>
        <taxon>Chromadorea</taxon>
        <taxon>Rhabditida</taxon>
        <taxon>Rhabditina</taxon>
        <taxon>Rhabditomorpha</taxon>
        <taxon>Rhabditoidea</taxon>
        <taxon>Rhabditidae</taxon>
        <taxon>Peloderinae</taxon>
        <taxon>Caenorhabditis</taxon>
    </lineage>
</organism>
<feature type="domain" description="CCDC93 N-terminal" evidence="1">
    <location>
        <begin position="38"/>
        <end position="149"/>
    </location>
</feature>
<dbReference type="RefSeq" id="XP_003105490.2">
    <property type="nucleotide sequence ID" value="XM_003105442.2"/>
</dbReference>
<dbReference type="InterPro" id="IPR039116">
    <property type="entry name" value="CCDC93"/>
</dbReference>
<comment type="caution">
    <text evidence="2">The sequence shown here is derived from an EMBL/GenBank/DDBJ whole genome shotgun (WGS) entry which is preliminary data.</text>
</comment>
<dbReference type="PANTHER" id="PTHR16441:SF9">
    <property type="entry name" value="COILED-COIL DOMAIN-CONTAINING PROTEIN 93"/>
    <property type="match status" value="1"/>
</dbReference>
<gene>
    <name evidence="2" type="ORF">GCK72_025810</name>
</gene>
<dbReference type="PANTHER" id="PTHR16441">
    <property type="entry name" value="FIDIPIDINE"/>
    <property type="match status" value="1"/>
</dbReference>
<name>A0A6A5G3F8_CAERE</name>
<sequence length="578" mass="67186">MSKQKSKNEDEPDPKVEMSVEEKLSQMVRLFSKIDTTESYDPLSIVLGCLSTAGYHRARLIHLTPFDRVIGGMQHILKILCPEVHKGYAWHFQETALPKTDKVRAIESVQILMALKKLDCPHHFLLGHMLEEKYELFAPVVDWCITQMHAAAIEHENYAEYSQFFGMDYESKEEAQKAFTLALRLPHLTYRNPSARMELFHPTIIRDIVANGSVVLNEYIHYAKTGQQIYPRWYSSDPAKYKPEDRKPVHPLVTEPDRVKLVAISRQYAREMTPEARRTMDSLLEIIDKMDIANIILDCDERLHAEADRYYESYRKHDELHDDYNMLQRRIDEFPSGNLDVMTKTFKNMNSRTDKIKSILAKEITATNEKIKTLNEKDDKGLNVKNCPAKKDEAEKLKLYCSDMTMRVADLSQKNKHLRDTYGKWKEFIMKLRALPPVNKSKKPDPNVPEFPEIDNGIADKLNALNNEVGINSLEKLTSLPRTSAKDDILLRDSYMAFTGDVILTLQDYYWKAKLMYDERREMCRYRDGLADHVKVLQQRLKSKREESPLLKDFTASLNKMKNALEMNEKVMAPVKTK</sequence>
<dbReference type="Pfam" id="PF21673">
    <property type="entry name" value="CCDC93_N"/>
    <property type="match status" value="1"/>
</dbReference>
<dbReference type="GeneID" id="9817316"/>
<dbReference type="GO" id="GO:0006893">
    <property type="term" value="P:Golgi to plasma membrane transport"/>
    <property type="evidence" value="ECO:0007669"/>
    <property type="project" value="TreeGrafter"/>
</dbReference>
<dbReference type="CTD" id="9817316"/>
<dbReference type="AlphaFoldDB" id="A0A6A5G3F8"/>
<dbReference type="EMBL" id="WUAV01000006">
    <property type="protein sequence ID" value="KAF1749343.1"/>
    <property type="molecule type" value="Genomic_DNA"/>
</dbReference>
<dbReference type="KEGG" id="crq:GCK72_025810"/>
<protein>
    <recommendedName>
        <fullName evidence="1">CCDC93 N-terminal domain-containing protein</fullName>
    </recommendedName>
</protein>
<evidence type="ECO:0000313" key="3">
    <source>
        <dbReference type="Proteomes" id="UP000483820"/>
    </source>
</evidence>
<dbReference type="Proteomes" id="UP000483820">
    <property type="component" value="Chromosome X"/>
</dbReference>
<reference evidence="2 3" key="1">
    <citation type="submission" date="2019-12" db="EMBL/GenBank/DDBJ databases">
        <title>Chromosome-level assembly of the Caenorhabditis remanei genome.</title>
        <authorList>
            <person name="Teterina A.A."/>
            <person name="Willis J.H."/>
            <person name="Phillips P.C."/>
        </authorList>
    </citation>
    <scope>NUCLEOTIDE SEQUENCE [LARGE SCALE GENOMIC DNA]</scope>
    <source>
        <strain evidence="2 3">PX506</strain>
        <tissue evidence="2">Whole organism</tissue>
    </source>
</reference>
<evidence type="ECO:0000313" key="2">
    <source>
        <dbReference type="EMBL" id="KAF1749343.1"/>
    </source>
</evidence>